<keyword evidence="1" id="KW-0175">Coiled coil</keyword>
<protein>
    <submittedName>
        <fullName evidence="2">BZIP transcription factor</fullName>
    </submittedName>
</protein>
<proteinExistence type="predicted"/>
<name>A0ABY5IS07_9FLAO</name>
<evidence type="ECO:0000313" key="3">
    <source>
        <dbReference type="Proteomes" id="UP001059844"/>
    </source>
</evidence>
<dbReference type="Proteomes" id="UP001059844">
    <property type="component" value="Chromosome"/>
</dbReference>
<evidence type="ECO:0000313" key="2">
    <source>
        <dbReference type="EMBL" id="UUC45580.1"/>
    </source>
</evidence>
<sequence>MLDIIHNLETDQYYAVKVVNTDTNAELGNNLTGQKLISDFESVEGFFKYLISKGINRITVHPKRKNGSTYVFKGEPIVFSISDDNQHYQRELEKIAKALQHAPEPLQQNTAISYPQPAPPVLNGPFGLGFPEYVGLHVAANDKTRLETENEFLKKENERLKGENQELKEERLKKEYDTAKASGNKELLLGLGEILGPVIGKFIGGGAAAPTGLNAPEYNQQQAVLNQSPELAYLASQSPDFLRFITGVCNLINTSPGFYDQLNSLITTHTQNNADNDTNTGN</sequence>
<evidence type="ECO:0000256" key="1">
    <source>
        <dbReference type="SAM" id="Coils"/>
    </source>
</evidence>
<gene>
    <name evidence="2" type="ORF">NOX80_18410</name>
</gene>
<keyword evidence="3" id="KW-1185">Reference proteome</keyword>
<feature type="coiled-coil region" evidence="1">
    <location>
        <begin position="136"/>
        <end position="177"/>
    </location>
</feature>
<dbReference type="EMBL" id="CP101751">
    <property type="protein sequence ID" value="UUC45580.1"/>
    <property type="molecule type" value="Genomic_DNA"/>
</dbReference>
<reference evidence="2" key="1">
    <citation type="submission" date="2022-07" db="EMBL/GenBank/DDBJ databases">
        <title>Isolation, identification, and degradation of a PFOSA degrading strain from sewage treatment plant.</title>
        <authorList>
            <person name="Zhang L."/>
            <person name="Huo Y."/>
        </authorList>
    </citation>
    <scope>NUCLEOTIDE SEQUENCE</scope>
    <source>
        <strain evidence="2">C1</strain>
    </source>
</reference>
<accession>A0ABY5IS07</accession>
<dbReference type="RefSeq" id="WP_256551273.1">
    <property type="nucleotide sequence ID" value="NZ_CP101751.1"/>
</dbReference>
<dbReference type="CDD" id="cd14686">
    <property type="entry name" value="bZIP"/>
    <property type="match status" value="1"/>
</dbReference>
<organism evidence="2 3">
    <name type="scientific">Flavobacterium cerinum</name>
    <dbReference type="NCBI Taxonomy" id="2502784"/>
    <lineage>
        <taxon>Bacteria</taxon>
        <taxon>Pseudomonadati</taxon>
        <taxon>Bacteroidota</taxon>
        <taxon>Flavobacteriia</taxon>
        <taxon>Flavobacteriales</taxon>
        <taxon>Flavobacteriaceae</taxon>
        <taxon>Flavobacterium</taxon>
    </lineage>
</organism>